<dbReference type="KEGG" id="acae:HYG86_06705"/>
<dbReference type="InterPro" id="IPR003607">
    <property type="entry name" value="HD/PDEase_dom"/>
</dbReference>
<protein>
    <submittedName>
        <fullName evidence="5">HD domain-containing protein</fullName>
    </submittedName>
</protein>
<evidence type="ECO:0000313" key="6">
    <source>
        <dbReference type="Proteomes" id="UP000516160"/>
    </source>
</evidence>
<evidence type="ECO:0000259" key="4">
    <source>
        <dbReference type="PROSITE" id="PS51832"/>
    </source>
</evidence>
<dbReference type="Pfam" id="PF13487">
    <property type="entry name" value="HD_5"/>
    <property type="match status" value="1"/>
</dbReference>
<dbReference type="SUPFAM" id="SSF109604">
    <property type="entry name" value="HD-domain/PDEase-like"/>
    <property type="match status" value="1"/>
</dbReference>
<dbReference type="Gene3D" id="1.10.3210.10">
    <property type="entry name" value="Hypothetical protein af1432"/>
    <property type="match status" value="1"/>
</dbReference>
<dbReference type="Gene3D" id="3.30.450.40">
    <property type="match status" value="1"/>
</dbReference>
<keyword evidence="6" id="KW-1185">Reference proteome</keyword>
<feature type="domain" description="HD-GYP" evidence="4">
    <location>
        <begin position="299"/>
        <end position="491"/>
    </location>
</feature>
<keyword evidence="2" id="KW-1133">Transmembrane helix</keyword>
<dbReference type="InterPro" id="IPR037522">
    <property type="entry name" value="HD_GYP_dom"/>
</dbReference>
<dbReference type="PROSITE" id="PS51832">
    <property type="entry name" value="HD_GYP"/>
    <property type="match status" value="1"/>
</dbReference>
<dbReference type="AlphaFoldDB" id="A0A7G9W724"/>
<gene>
    <name evidence="5" type="ORF">HYG86_06705</name>
</gene>
<feature type="transmembrane region" description="Helical" evidence="2">
    <location>
        <begin position="15"/>
        <end position="36"/>
    </location>
</feature>
<keyword evidence="1" id="KW-0175">Coiled coil</keyword>
<dbReference type="RefSeq" id="WP_213168215.1">
    <property type="nucleotide sequence ID" value="NZ_CP058559.1"/>
</dbReference>
<reference evidence="5 6" key="1">
    <citation type="submission" date="2020-07" db="EMBL/GenBank/DDBJ databases">
        <title>Alkalicella. sp. LB2 genome.</title>
        <authorList>
            <person name="Postec A."/>
            <person name="Quemeneur M."/>
        </authorList>
    </citation>
    <scope>NUCLEOTIDE SEQUENCE [LARGE SCALE GENOMIC DNA]</scope>
    <source>
        <strain evidence="5 6">LB2</strain>
    </source>
</reference>
<dbReference type="EMBL" id="CP058559">
    <property type="protein sequence ID" value="QNO14486.1"/>
    <property type="molecule type" value="Genomic_DNA"/>
</dbReference>
<dbReference type="InterPro" id="IPR006674">
    <property type="entry name" value="HD_domain"/>
</dbReference>
<dbReference type="SUPFAM" id="SSF55781">
    <property type="entry name" value="GAF domain-like"/>
    <property type="match status" value="1"/>
</dbReference>
<proteinExistence type="predicted"/>
<dbReference type="SMART" id="SM00471">
    <property type="entry name" value="HDc"/>
    <property type="match status" value="1"/>
</dbReference>
<name>A0A7G9W724_ALKCA</name>
<dbReference type="Pfam" id="PF13185">
    <property type="entry name" value="GAF_2"/>
    <property type="match status" value="1"/>
</dbReference>
<keyword evidence="2" id="KW-0812">Transmembrane</keyword>
<organism evidence="5 6">
    <name type="scientific">Alkalicella caledoniensis</name>
    <dbReference type="NCBI Taxonomy" id="2731377"/>
    <lineage>
        <taxon>Bacteria</taxon>
        <taxon>Bacillati</taxon>
        <taxon>Bacillota</taxon>
        <taxon>Clostridia</taxon>
        <taxon>Eubacteriales</taxon>
        <taxon>Proteinivoracaceae</taxon>
        <taxon>Alkalicella</taxon>
    </lineage>
</organism>
<feature type="transmembrane region" description="Helical" evidence="2">
    <location>
        <begin position="83"/>
        <end position="103"/>
    </location>
</feature>
<dbReference type="PANTHER" id="PTHR43155">
    <property type="entry name" value="CYCLIC DI-GMP PHOSPHODIESTERASE PA4108-RELATED"/>
    <property type="match status" value="1"/>
</dbReference>
<evidence type="ECO:0000256" key="2">
    <source>
        <dbReference type="SAM" id="Phobius"/>
    </source>
</evidence>
<feature type="transmembrane region" description="Helical" evidence="2">
    <location>
        <begin position="42"/>
        <end position="71"/>
    </location>
</feature>
<sequence length="491" mass="56166">MKIFQDFQRMLKKKWFLIVAVFLVINTMLYFTGGINSPLREIYYYGLVLIVCLGGKKLGLYITVVNLIGLITMHLHNEDTGKWILYLWFGGLSFFTVTLTDFIKKEIDESIAEYTKQNHLLKEQAKEKEELMYQMQYKADEIKKFYHMSLELAACQDQEQVNEGLIKWAERIVECSWVALYTLEEDKIKLKKSSYDKKGISKDFLHKVGEQFISRMIKTNIPVIENSPKFNFLLKDRPIHELGISALIAVPLAIKGKNNGVLVLFKTENEFTQEDMNKLTTMSNHSATVMEVAILHNEKTALFYQTLTSLAAAIDAKDSYTKGHSEKVTQYAMYIGKELGLNRKQMESLRYASLLHDIGKIGVPDAVLNKPGRLTDDEFEVIKGHPNLSYYIVKDIDFLNDTLEGIRYHHERMDGRGYPDGLVGDQIPLIARILSVADAFDAMTSQRVYSKAKPIEASVKELEKCSGTQFDPVIVNAFINAINNEKYAIEK</sequence>
<dbReference type="CDD" id="cd00077">
    <property type="entry name" value="HDc"/>
    <property type="match status" value="1"/>
</dbReference>
<feature type="coiled-coil region" evidence="1">
    <location>
        <begin position="104"/>
        <end position="131"/>
    </location>
</feature>
<dbReference type="PROSITE" id="PS51831">
    <property type="entry name" value="HD"/>
    <property type="match status" value="1"/>
</dbReference>
<evidence type="ECO:0000256" key="1">
    <source>
        <dbReference type="SAM" id="Coils"/>
    </source>
</evidence>
<accession>A0A7G9W724</accession>
<evidence type="ECO:0000313" key="5">
    <source>
        <dbReference type="EMBL" id="QNO14486.1"/>
    </source>
</evidence>
<dbReference type="Proteomes" id="UP000516160">
    <property type="component" value="Chromosome"/>
</dbReference>
<keyword evidence="2" id="KW-0472">Membrane</keyword>
<evidence type="ECO:0000259" key="3">
    <source>
        <dbReference type="PROSITE" id="PS51831"/>
    </source>
</evidence>
<dbReference type="InterPro" id="IPR029016">
    <property type="entry name" value="GAF-like_dom_sf"/>
</dbReference>
<dbReference type="InterPro" id="IPR003018">
    <property type="entry name" value="GAF"/>
</dbReference>
<dbReference type="PANTHER" id="PTHR43155:SF2">
    <property type="entry name" value="CYCLIC DI-GMP PHOSPHODIESTERASE PA4108"/>
    <property type="match status" value="1"/>
</dbReference>
<feature type="domain" description="HD" evidence="3">
    <location>
        <begin position="321"/>
        <end position="443"/>
    </location>
</feature>